<reference evidence="2 3" key="1">
    <citation type="submission" date="2016-10" db="EMBL/GenBank/DDBJ databases">
        <authorList>
            <person name="de Groot N.N."/>
        </authorList>
    </citation>
    <scope>NUCLEOTIDE SEQUENCE [LARGE SCALE GENOMIC DNA]</scope>
    <source>
        <strain evidence="2 3">CGMCC 1.9156</strain>
    </source>
</reference>
<accession>A0A1I2AMQ7</accession>
<dbReference type="RefSeq" id="WP_093917921.1">
    <property type="nucleotide sequence ID" value="NZ_FONW01000001.1"/>
</dbReference>
<dbReference type="Pfam" id="PF12779">
    <property type="entry name" value="WXXGXW"/>
    <property type="match status" value="2"/>
</dbReference>
<keyword evidence="3" id="KW-1185">Reference proteome</keyword>
<gene>
    <name evidence="2" type="ORF">SAMN05216283_101165</name>
</gene>
<dbReference type="EMBL" id="FONW01000001">
    <property type="protein sequence ID" value="SFE45019.1"/>
    <property type="molecule type" value="Genomic_DNA"/>
</dbReference>
<evidence type="ECO:0000256" key="1">
    <source>
        <dbReference type="SAM" id="SignalP"/>
    </source>
</evidence>
<dbReference type="AlphaFoldDB" id="A0A1I2AMQ7"/>
<evidence type="ECO:0000313" key="3">
    <source>
        <dbReference type="Proteomes" id="UP000198964"/>
    </source>
</evidence>
<feature type="signal peptide" evidence="1">
    <location>
        <begin position="1"/>
        <end position="24"/>
    </location>
</feature>
<dbReference type="InterPro" id="IPR024447">
    <property type="entry name" value="YXWGXW_rpt"/>
</dbReference>
<feature type="chain" id="PRO_5011464072" evidence="1">
    <location>
        <begin position="25"/>
        <end position="111"/>
    </location>
</feature>
<name>A0A1I2AMQ7_9BACT</name>
<organism evidence="2 3">
    <name type="scientific">Sunxiuqinia elliptica</name>
    <dbReference type="NCBI Taxonomy" id="655355"/>
    <lineage>
        <taxon>Bacteria</taxon>
        <taxon>Pseudomonadati</taxon>
        <taxon>Bacteroidota</taxon>
        <taxon>Bacteroidia</taxon>
        <taxon>Marinilabiliales</taxon>
        <taxon>Prolixibacteraceae</taxon>
        <taxon>Sunxiuqinia</taxon>
    </lineage>
</organism>
<sequence length="111" mass="13269">MKRTLLILVVGFSAIVLSQGIAKAQVTVEQKPTPPEVKLPTPEKPGPDYQLIPGHWIWHRPSKMYVWVSARWVEKKENRQWNPGHWQKQARGWKWIPGKWEKIKRKRYFFK</sequence>
<keyword evidence="1" id="KW-0732">Signal</keyword>
<dbReference type="Proteomes" id="UP000198964">
    <property type="component" value="Unassembled WGS sequence"/>
</dbReference>
<proteinExistence type="predicted"/>
<protein>
    <submittedName>
        <fullName evidence="2">YXWGXW repeat-containing protein</fullName>
    </submittedName>
</protein>
<dbReference type="STRING" id="655355.SAMN05216283_101165"/>
<evidence type="ECO:0000313" key="2">
    <source>
        <dbReference type="EMBL" id="SFE45019.1"/>
    </source>
</evidence>